<reference evidence="3" key="1">
    <citation type="journal article" date="2019" name="Int. J. Syst. Evol. Microbiol.">
        <title>The Global Catalogue of Microorganisms (GCM) 10K type strain sequencing project: providing services to taxonomists for standard genome sequencing and annotation.</title>
        <authorList>
            <consortium name="The Broad Institute Genomics Platform"/>
            <consortium name="The Broad Institute Genome Sequencing Center for Infectious Disease"/>
            <person name="Wu L."/>
            <person name="Ma J."/>
        </authorList>
    </citation>
    <scope>NUCLEOTIDE SEQUENCE [LARGE SCALE GENOMIC DNA]</scope>
    <source>
        <strain evidence="3">JCM 15614</strain>
    </source>
</reference>
<dbReference type="Pfam" id="PF25991">
    <property type="entry name" value="KhtT_N"/>
    <property type="match status" value="1"/>
</dbReference>
<dbReference type="PROSITE" id="PS51202">
    <property type="entry name" value="RCK_C"/>
    <property type="match status" value="1"/>
</dbReference>
<evidence type="ECO:0000313" key="3">
    <source>
        <dbReference type="Proteomes" id="UP001499924"/>
    </source>
</evidence>
<dbReference type="EMBL" id="BAAAVV010000002">
    <property type="protein sequence ID" value="GAA3161953.1"/>
    <property type="molecule type" value="Genomic_DNA"/>
</dbReference>
<organism evidence="2 3">
    <name type="scientific">Blastococcus jejuensis</name>
    <dbReference type="NCBI Taxonomy" id="351224"/>
    <lineage>
        <taxon>Bacteria</taxon>
        <taxon>Bacillati</taxon>
        <taxon>Actinomycetota</taxon>
        <taxon>Actinomycetes</taxon>
        <taxon>Geodermatophilales</taxon>
        <taxon>Geodermatophilaceae</taxon>
        <taxon>Blastococcus</taxon>
    </lineage>
</organism>
<dbReference type="Gene3D" id="3.30.70.1450">
    <property type="entry name" value="Regulator of K+ conductance, C-terminal domain"/>
    <property type="match status" value="1"/>
</dbReference>
<dbReference type="SUPFAM" id="SSF116726">
    <property type="entry name" value="TrkA C-terminal domain-like"/>
    <property type="match status" value="1"/>
</dbReference>
<evidence type="ECO:0000259" key="1">
    <source>
        <dbReference type="PROSITE" id="PS51202"/>
    </source>
</evidence>
<dbReference type="InterPro" id="IPR026278">
    <property type="entry name" value="KhtT"/>
</dbReference>
<dbReference type="InterPro" id="IPR050144">
    <property type="entry name" value="AAE_transporter"/>
</dbReference>
<dbReference type="Proteomes" id="UP001499924">
    <property type="component" value="Unassembled WGS sequence"/>
</dbReference>
<gene>
    <name evidence="2" type="ORF">GCM10010531_12090</name>
</gene>
<accession>A0ABP6NYY9</accession>
<evidence type="ECO:0000313" key="2">
    <source>
        <dbReference type="EMBL" id="GAA3161953.1"/>
    </source>
</evidence>
<comment type="caution">
    <text evidence="2">The sequence shown here is derived from an EMBL/GenBank/DDBJ whole genome shotgun (WGS) entry which is preliminary data.</text>
</comment>
<dbReference type="PANTHER" id="PTHR30445">
    <property type="entry name" value="K(+)_H(+) ANTIPORTER SUBUNIT KHTT"/>
    <property type="match status" value="1"/>
</dbReference>
<dbReference type="InterPro" id="IPR058776">
    <property type="entry name" value="KhtT-like_N"/>
</dbReference>
<protein>
    <submittedName>
        <fullName evidence="2">Cation:proton antiporter regulatory subunit</fullName>
    </submittedName>
</protein>
<dbReference type="Pfam" id="PF02080">
    <property type="entry name" value="TrkA_C"/>
    <property type="match status" value="1"/>
</dbReference>
<dbReference type="InterPro" id="IPR006037">
    <property type="entry name" value="RCK_C"/>
</dbReference>
<dbReference type="PANTHER" id="PTHR30445:SF8">
    <property type="entry name" value="K(+)_H(+) ANTIPORTER SUBUNIT KHTT"/>
    <property type="match status" value="1"/>
</dbReference>
<proteinExistence type="predicted"/>
<sequence>MVCHDAEVELEETLLPGVGVRYELTTRAGQVIGIVVQREGGAEIVAYDRRDPDRALGVFRLNPEEADAIAEVLGAPRLTQRFADLSREVPGLQSARFPIRPGSPFADRLLGDTRARTLTGCSIVAIVRDADVVPSPTPADVLRAGDVLVAIGSGRGLEQLDRRLSGEDEAPPA</sequence>
<dbReference type="PIRSF" id="PIRSF005028">
    <property type="entry name" value="KhtT"/>
    <property type="match status" value="1"/>
</dbReference>
<feature type="domain" description="RCK C-terminal" evidence="1">
    <location>
        <begin position="80"/>
        <end position="166"/>
    </location>
</feature>
<keyword evidence="3" id="KW-1185">Reference proteome</keyword>
<name>A0ABP6NYY9_9ACTN</name>
<dbReference type="InterPro" id="IPR036721">
    <property type="entry name" value="RCK_C_sf"/>
</dbReference>